<dbReference type="KEGG" id="dfa:DFA_03665"/>
<evidence type="ECO:0000313" key="4">
    <source>
        <dbReference type="Proteomes" id="UP000007797"/>
    </source>
</evidence>
<gene>
    <name evidence="3" type="ORF">DFA_03665</name>
</gene>
<dbReference type="GeneID" id="14876940"/>
<accession>F4PII7</accession>
<proteinExistence type="predicted"/>
<dbReference type="RefSeq" id="XP_004363267.1">
    <property type="nucleotide sequence ID" value="XM_004363210.1"/>
</dbReference>
<evidence type="ECO:0000256" key="1">
    <source>
        <dbReference type="SAM" id="MobiDB-lite"/>
    </source>
</evidence>
<evidence type="ECO:0000256" key="2">
    <source>
        <dbReference type="SAM" id="Phobius"/>
    </source>
</evidence>
<keyword evidence="2" id="KW-0472">Membrane</keyword>
<keyword evidence="4" id="KW-1185">Reference proteome</keyword>
<evidence type="ECO:0000313" key="3">
    <source>
        <dbReference type="EMBL" id="EGG25416.1"/>
    </source>
</evidence>
<sequence>MRFSKVREWYIIKRKIIEIIISFVVVIRIDSTMQIHYHCHLIRLLFVVLCTCILLLSSSSSSSSIGVLGMSQHSHSHHYNNNPTNTQQQQQQDQVPPMIITDQKLFDIQEPPVCVLLPYEPDINNVDNSK</sequence>
<feature type="compositionally biased region" description="Low complexity" evidence="1">
    <location>
        <begin position="79"/>
        <end position="94"/>
    </location>
</feature>
<protein>
    <submittedName>
        <fullName evidence="3">Uncharacterized protein</fullName>
    </submittedName>
</protein>
<feature type="region of interest" description="Disordered" evidence="1">
    <location>
        <begin position="72"/>
        <end position="94"/>
    </location>
</feature>
<name>F4PII7_CACFS</name>
<dbReference type="AlphaFoldDB" id="F4PII7"/>
<dbReference type="Proteomes" id="UP000007797">
    <property type="component" value="Unassembled WGS sequence"/>
</dbReference>
<organism evidence="3 4">
    <name type="scientific">Cavenderia fasciculata</name>
    <name type="common">Slime mold</name>
    <name type="synonym">Dictyostelium fasciculatum</name>
    <dbReference type="NCBI Taxonomy" id="261658"/>
    <lineage>
        <taxon>Eukaryota</taxon>
        <taxon>Amoebozoa</taxon>
        <taxon>Evosea</taxon>
        <taxon>Eumycetozoa</taxon>
        <taxon>Dictyostelia</taxon>
        <taxon>Acytosteliales</taxon>
        <taxon>Cavenderiaceae</taxon>
        <taxon>Cavenderia</taxon>
    </lineage>
</organism>
<reference evidence="4" key="1">
    <citation type="journal article" date="2011" name="Genome Res.">
        <title>Phylogeny-wide analysis of social amoeba genomes highlights ancient origins for complex intercellular communication.</title>
        <authorList>
            <person name="Heidel A.J."/>
            <person name="Lawal H.M."/>
            <person name="Felder M."/>
            <person name="Schilde C."/>
            <person name="Helps N.R."/>
            <person name="Tunggal B."/>
            <person name="Rivero F."/>
            <person name="John U."/>
            <person name="Schleicher M."/>
            <person name="Eichinger L."/>
            <person name="Platzer M."/>
            <person name="Noegel A.A."/>
            <person name="Schaap P."/>
            <person name="Gloeckner G."/>
        </authorList>
    </citation>
    <scope>NUCLEOTIDE SEQUENCE [LARGE SCALE GENOMIC DNA]</scope>
    <source>
        <strain evidence="4">SH3</strain>
    </source>
</reference>
<feature type="transmembrane region" description="Helical" evidence="2">
    <location>
        <begin position="35"/>
        <end position="56"/>
    </location>
</feature>
<keyword evidence="2" id="KW-0812">Transmembrane</keyword>
<dbReference type="EMBL" id="GL883006">
    <property type="protein sequence ID" value="EGG25416.1"/>
    <property type="molecule type" value="Genomic_DNA"/>
</dbReference>
<keyword evidence="2" id="KW-1133">Transmembrane helix</keyword>